<evidence type="ECO:0000313" key="2">
    <source>
        <dbReference type="Proteomes" id="UP000186309"/>
    </source>
</evidence>
<evidence type="ECO:0000313" key="1">
    <source>
        <dbReference type="EMBL" id="APW61270.1"/>
    </source>
</evidence>
<dbReference type="STRING" id="1387353.BSF38_02782"/>
<organism evidence="1 2">
    <name type="scientific">Paludisphaera borealis</name>
    <dbReference type="NCBI Taxonomy" id="1387353"/>
    <lineage>
        <taxon>Bacteria</taxon>
        <taxon>Pseudomonadati</taxon>
        <taxon>Planctomycetota</taxon>
        <taxon>Planctomycetia</taxon>
        <taxon>Isosphaerales</taxon>
        <taxon>Isosphaeraceae</taxon>
        <taxon>Paludisphaera</taxon>
    </lineage>
</organism>
<dbReference type="RefSeq" id="WP_076346496.1">
    <property type="nucleotide sequence ID" value="NZ_CP019082.1"/>
</dbReference>
<protein>
    <submittedName>
        <fullName evidence="1">Uncharacterized protein</fullName>
    </submittedName>
</protein>
<dbReference type="KEGG" id="pbor:BSF38_02782"/>
<sequence>MAWKEKLYERPLRRPLDDGALEAVRSEYHKRRHEIPVPSELVLHPSKPELMTIKTKWLSLVIQFHQEKLTVDAELSLAAKMMATDQNRKLAVQFIDSIADDLNL</sequence>
<dbReference type="EMBL" id="CP019082">
    <property type="protein sequence ID" value="APW61270.1"/>
    <property type="molecule type" value="Genomic_DNA"/>
</dbReference>
<name>A0A1U7CQQ2_9BACT</name>
<accession>A0A1U7CQQ2</accession>
<keyword evidence="2" id="KW-1185">Reference proteome</keyword>
<reference evidence="2" key="1">
    <citation type="submission" date="2016-12" db="EMBL/GenBank/DDBJ databases">
        <title>Comparative genomics of four Isosphaeraceae planctomycetes: a common pool of plasmids and glycoside hydrolase genes.</title>
        <authorList>
            <person name="Ivanova A."/>
        </authorList>
    </citation>
    <scope>NUCLEOTIDE SEQUENCE [LARGE SCALE GENOMIC DNA]</scope>
    <source>
        <strain evidence="2">PX4</strain>
    </source>
</reference>
<dbReference type="AlphaFoldDB" id="A0A1U7CQQ2"/>
<gene>
    <name evidence="1" type="ORF">BSF38_02782</name>
</gene>
<dbReference type="OrthoDB" id="9845901at2"/>
<dbReference type="Proteomes" id="UP000186309">
    <property type="component" value="Chromosome"/>
</dbReference>
<proteinExistence type="predicted"/>